<keyword evidence="1" id="KW-0175">Coiled coil</keyword>
<dbReference type="PROSITE" id="PS51257">
    <property type="entry name" value="PROKAR_LIPOPROTEIN"/>
    <property type="match status" value="1"/>
</dbReference>
<reference evidence="3 4" key="1">
    <citation type="submission" date="2020-08" db="EMBL/GenBank/DDBJ databases">
        <title>Genomic Encyclopedia of Type Strains, Phase III (KMG-III): the genomes of soil and plant-associated and newly described type strains.</title>
        <authorList>
            <person name="Whitman W."/>
        </authorList>
    </citation>
    <scope>NUCLEOTIDE SEQUENCE [LARGE SCALE GENOMIC DNA]</scope>
    <source>
        <strain evidence="3 4">CECT 7247</strain>
    </source>
</reference>
<feature type="compositionally biased region" description="Gly residues" evidence="2">
    <location>
        <begin position="172"/>
        <end position="187"/>
    </location>
</feature>
<dbReference type="InterPro" id="IPR021350">
    <property type="entry name" value="DUF2968"/>
</dbReference>
<feature type="region of interest" description="Disordered" evidence="2">
    <location>
        <begin position="457"/>
        <end position="533"/>
    </location>
</feature>
<sequence>MTSTGRAPASGGALPGVQACGWRPGLRRGAKGLLRPVLGVLPLLMVALWHVAASAQGPAVAAPATATPQEAATVLELQVLQSQQALVSLRKLKTELGTIELLLHPRTNRYYIAVTSRTGQVRRVVRSDNERAAQLGFESFRRLAGQGEAGRPALLGETLIEAEAGAAAAAGGSAGNAGGTGTGGAAGAAGTAGKAGVGVSASPSASGDVAGRAAMPTQGATITQSQSRAPAPTSTSAASMGRLPGDAGGSSVGGAVGGSVGSSVGSSATTTSGSADVGRPAAPSQPTMAPMQAPPRSPLMDEVLRLQNAGRLTAMRRADNGSFNAQLFFQIDAARYFVLLAQGKDLWRVVQAHDSAQALRLYEDLAHQSAALAADELRRLELKAQTDAAERELRQAQAQTRQMAEEVEADRRYRAMIQAQENQSRADVSALQQQQRQLQEQLMAEQRRVMELRRQLDPSARGTAGAASGGGSNAGGPAAGGMGNTGGMGRLSGASTRRGAGQQECRIVQPGQPVSPSERDLPVCGLERSGRGQ</sequence>
<feature type="coiled-coil region" evidence="1">
    <location>
        <begin position="372"/>
        <end position="455"/>
    </location>
</feature>
<accession>A0ABR6GU17</accession>
<evidence type="ECO:0000313" key="3">
    <source>
        <dbReference type="EMBL" id="MBB3195603.1"/>
    </source>
</evidence>
<gene>
    <name evidence="3" type="ORF">FHS28_003009</name>
</gene>
<feature type="region of interest" description="Disordered" evidence="2">
    <location>
        <begin position="170"/>
        <end position="296"/>
    </location>
</feature>
<evidence type="ECO:0008006" key="5">
    <source>
        <dbReference type="Google" id="ProtNLM"/>
    </source>
</evidence>
<proteinExistence type="predicted"/>
<feature type="compositionally biased region" description="Low complexity" evidence="2">
    <location>
        <begin position="188"/>
        <end position="211"/>
    </location>
</feature>
<name>A0ABR6GU17_9BURK</name>
<organism evidence="3 4">
    <name type="scientific">Roseateles terrae</name>
    <dbReference type="NCBI Taxonomy" id="431060"/>
    <lineage>
        <taxon>Bacteria</taxon>
        <taxon>Pseudomonadati</taxon>
        <taxon>Pseudomonadota</taxon>
        <taxon>Betaproteobacteria</taxon>
        <taxon>Burkholderiales</taxon>
        <taxon>Sphaerotilaceae</taxon>
        <taxon>Roseateles</taxon>
    </lineage>
</organism>
<dbReference type="EMBL" id="JACHXO010000005">
    <property type="protein sequence ID" value="MBB3195603.1"/>
    <property type="molecule type" value="Genomic_DNA"/>
</dbReference>
<dbReference type="RefSeq" id="WP_184294947.1">
    <property type="nucleotide sequence ID" value="NZ_JACHXO010000005.1"/>
</dbReference>
<feature type="compositionally biased region" description="Gly residues" evidence="2">
    <location>
        <begin position="467"/>
        <end position="490"/>
    </location>
</feature>
<feature type="compositionally biased region" description="Low complexity" evidence="2">
    <location>
        <begin position="227"/>
        <end position="239"/>
    </location>
</feature>
<evidence type="ECO:0000256" key="1">
    <source>
        <dbReference type="SAM" id="Coils"/>
    </source>
</evidence>
<keyword evidence="4" id="KW-1185">Reference proteome</keyword>
<dbReference type="Proteomes" id="UP000574369">
    <property type="component" value="Unassembled WGS sequence"/>
</dbReference>
<evidence type="ECO:0000256" key="2">
    <source>
        <dbReference type="SAM" id="MobiDB-lite"/>
    </source>
</evidence>
<feature type="compositionally biased region" description="Low complexity" evidence="2">
    <location>
        <begin position="261"/>
        <end position="278"/>
    </location>
</feature>
<feature type="compositionally biased region" description="Gly residues" evidence="2">
    <location>
        <begin position="246"/>
        <end position="260"/>
    </location>
</feature>
<protein>
    <recommendedName>
        <fullName evidence="5">DUF2968 domain-containing protein</fullName>
    </recommendedName>
</protein>
<dbReference type="Pfam" id="PF11180">
    <property type="entry name" value="DUF2968"/>
    <property type="match status" value="1"/>
</dbReference>
<evidence type="ECO:0000313" key="4">
    <source>
        <dbReference type="Proteomes" id="UP000574369"/>
    </source>
</evidence>
<comment type="caution">
    <text evidence="3">The sequence shown here is derived from an EMBL/GenBank/DDBJ whole genome shotgun (WGS) entry which is preliminary data.</text>
</comment>